<proteinExistence type="predicted"/>
<keyword evidence="2" id="KW-1185">Reference proteome</keyword>
<evidence type="ECO:0000313" key="2">
    <source>
        <dbReference type="Proteomes" id="UP000887563"/>
    </source>
</evidence>
<keyword evidence="1" id="KW-0472">Membrane</keyword>
<name>A0A914L7U7_MELIC</name>
<dbReference type="Proteomes" id="UP000887563">
    <property type="component" value="Unplaced"/>
</dbReference>
<evidence type="ECO:0000256" key="1">
    <source>
        <dbReference type="SAM" id="Phobius"/>
    </source>
</evidence>
<evidence type="ECO:0000313" key="3">
    <source>
        <dbReference type="WBParaSite" id="Minc3s00326g10271"/>
    </source>
</evidence>
<dbReference type="AlphaFoldDB" id="A0A914L7U7"/>
<protein>
    <submittedName>
        <fullName evidence="3">Candidate secreted effector</fullName>
    </submittedName>
</protein>
<sequence length="114" mass="13249">MTLSKIFIIISTATKILLLMIVTFAMIIVLRNKRIAIRTIFQCRMERLLIKKNVLQNQRIKQTSTAIIPSMSNNPALVTWNLIVWILSWLHISPNILRLLMLKRSIELVIVVIE</sequence>
<keyword evidence="1" id="KW-1133">Transmembrane helix</keyword>
<reference evidence="3" key="1">
    <citation type="submission" date="2022-11" db="UniProtKB">
        <authorList>
            <consortium name="WormBaseParasite"/>
        </authorList>
    </citation>
    <scope>IDENTIFICATION</scope>
</reference>
<keyword evidence="1" id="KW-0812">Transmembrane</keyword>
<organism evidence="2 3">
    <name type="scientific">Meloidogyne incognita</name>
    <name type="common">Southern root-knot nematode worm</name>
    <name type="synonym">Oxyuris incognita</name>
    <dbReference type="NCBI Taxonomy" id="6306"/>
    <lineage>
        <taxon>Eukaryota</taxon>
        <taxon>Metazoa</taxon>
        <taxon>Ecdysozoa</taxon>
        <taxon>Nematoda</taxon>
        <taxon>Chromadorea</taxon>
        <taxon>Rhabditida</taxon>
        <taxon>Tylenchina</taxon>
        <taxon>Tylenchomorpha</taxon>
        <taxon>Tylenchoidea</taxon>
        <taxon>Meloidogynidae</taxon>
        <taxon>Meloidogyninae</taxon>
        <taxon>Meloidogyne</taxon>
        <taxon>Meloidogyne incognita group</taxon>
    </lineage>
</organism>
<dbReference type="WBParaSite" id="Minc3s00326g10271">
    <property type="protein sequence ID" value="Minc3s00326g10271"/>
    <property type="gene ID" value="Minc3s00326g10271"/>
</dbReference>
<feature type="transmembrane region" description="Helical" evidence="1">
    <location>
        <begin position="6"/>
        <end position="30"/>
    </location>
</feature>
<accession>A0A914L7U7</accession>